<feature type="chain" id="PRO_5047271385" evidence="3">
    <location>
        <begin position="28"/>
        <end position="206"/>
    </location>
</feature>
<dbReference type="RefSeq" id="WP_061964837.1">
    <property type="nucleotide sequence ID" value="NZ_FNBZ01000001.1"/>
</dbReference>
<dbReference type="GO" id="GO:0016853">
    <property type="term" value="F:isomerase activity"/>
    <property type="evidence" value="ECO:0007669"/>
    <property type="project" value="UniProtKB-KW"/>
</dbReference>
<keyword evidence="5" id="KW-0413">Isomerase</keyword>
<evidence type="ECO:0000256" key="1">
    <source>
        <dbReference type="ARBA" id="ARBA00003565"/>
    </source>
</evidence>
<keyword evidence="6" id="KW-1185">Reference proteome</keyword>
<organism evidence="5 6">
    <name type="scientific">Bosea robiniae</name>
    <dbReference type="NCBI Taxonomy" id="1036780"/>
    <lineage>
        <taxon>Bacteria</taxon>
        <taxon>Pseudomonadati</taxon>
        <taxon>Pseudomonadota</taxon>
        <taxon>Alphaproteobacteria</taxon>
        <taxon>Hyphomicrobiales</taxon>
        <taxon>Boseaceae</taxon>
        <taxon>Bosea</taxon>
    </lineage>
</organism>
<reference evidence="5 6" key="1">
    <citation type="submission" date="2016-10" db="EMBL/GenBank/DDBJ databases">
        <authorList>
            <person name="Varghese N."/>
            <person name="Submissions S."/>
        </authorList>
    </citation>
    <scope>NUCLEOTIDE SEQUENCE [LARGE SCALE GENOMIC DNA]</scope>
    <source>
        <strain evidence="5 6">DSM 26672</strain>
    </source>
</reference>
<dbReference type="Proteomes" id="UP000199468">
    <property type="component" value="Unassembled WGS sequence"/>
</dbReference>
<dbReference type="PROSITE" id="PS51318">
    <property type="entry name" value="TAT"/>
    <property type="match status" value="1"/>
</dbReference>
<dbReference type="EMBL" id="FNBZ01000001">
    <property type="protein sequence ID" value="SDF52506.1"/>
    <property type="molecule type" value="Genomic_DNA"/>
</dbReference>
<comment type="function">
    <text evidence="1">May be required for disulfide bond formation in some proteins.</text>
</comment>
<dbReference type="Gene3D" id="3.40.30.10">
    <property type="entry name" value="Glutaredoxin"/>
    <property type="match status" value="1"/>
</dbReference>
<dbReference type="InterPro" id="IPR012336">
    <property type="entry name" value="Thioredoxin-like_fold"/>
</dbReference>
<evidence type="ECO:0000259" key="4">
    <source>
        <dbReference type="PROSITE" id="PS51352"/>
    </source>
</evidence>
<sequence length="206" mass="22270">MTNRRQLLTGAAGIAAAALAGGNAARAQTKLPDAGPLGDVWLGPADAKVTIVEYASMTCSHCAHFHETTWPELKKKYIDTGKVRFTLREFPLDPLATAGFMLARCNGNDKYVPMTDLLFAQQRNWAFTDKPVDALSSLVKQAGFTQESFEACLKRQDIYDAVTVVKDGGAKAGVDSTPTFFINGQKRSGALTIAEFDKILEPLLGN</sequence>
<evidence type="ECO:0000256" key="2">
    <source>
        <dbReference type="ARBA" id="ARBA00005791"/>
    </source>
</evidence>
<dbReference type="PROSITE" id="PS51352">
    <property type="entry name" value="THIOREDOXIN_2"/>
    <property type="match status" value="1"/>
</dbReference>
<dbReference type="InterPro" id="IPR036249">
    <property type="entry name" value="Thioredoxin-like_sf"/>
</dbReference>
<feature type="domain" description="Thioredoxin" evidence="4">
    <location>
        <begin position="19"/>
        <end position="205"/>
    </location>
</feature>
<dbReference type="PANTHER" id="PTHR13887:SF56">
    <property type="entry name" value="THIOREDOXIN-LIKE REDUCTASE RV2466C"/>
    <property type="match status" value="1"/>
</dbReference>
<evidence type="ECO:0000313" key="6">
    <source>
        <dbReference type="Proteomes" id="UP000199468"/>
    </source>
</evidence>
<evidence type="ECO:0000313" key="5">
    <source>
        <dbReference type="EMBL" id="SDF52506.1"/>
    </source>
</evidence>
<gene>
    <name evidence="5" type="ORF">SAMN05421844_101821</name>
</gene>
<name>A0ABY0NIV1_9HYPH</name>
<dbReference type="InterPro" id="IPR013766">
    <property type="entry name" value="Thioredoxin_domain"/>
</dbReference>
<protein>
    <submittedName>
        <fullName evidence="5">Protein-disulfide isomerase</fullName>
    </submittedName>
</protein>
<keyword evidence="3" id="KW-0732">Signal</keyword>
<dbReference type="PANTHER" id="PTHR13887">
    <property type="entry name" value="GLUTATHIONE S-TRANSFERASE KAPPA"/>
    <property type="match status" value="1"/>
</dbReference>
<dbReference type="Pfam" id="PF13462">
    <property type="entry name" value="Thioredoxin_4"/>
    <property type="match status" value="1"/>
</dbReference>
<evidence type="ECO:0000256" key="3">
    <source>
        <dbReference type="SAM" id="SignalP"/>
    </source>
</evidence>
<dbReference type="SUPFAM" id="SSF52833">
    <property type="entry name" value="Thioredoxin-like"/>
    <property type="match status" value="1"/>
</dbReference>
<proteinExistence type="inferred from homology"/>
<comment type="similarity">
    <text evidence="2">Belongs to the thioredoxin family. DsbA subfamily.</text>
</comment>
<accession>A0ABY0NIV1</accession>
<feature type="signal peptide" evidence="3">
    <location>
        <begin position="1"/>
        <end position="27"/>
    </location>
</feature>
<dbReference type="InterPro" id="IPR006311">
    <property type="entry name" value="TAT_signal"/>
</dbReference>
<comment type="caution">
    <text evidence="5">The sequence shown here is derived from an EMBL/GenBank/DDBJ whole genome shotgun (WGS) entry which is preliminary data.</text>
</comment>